<evidence type="ECO:0000259" key="3">
    <source>
        <dbReference type="Pfam" id="PF03448"/>
    </source>
</evidence>
<feature type="coiled-coil region" evidence="1">
    <location>
        <begin position="79"/>
        <end position="134"/>
    </location>
</feature>
<evidence type="ECO:0000313" key="4">
    <source>
        <dbReference type="EMBL" id="KWW10920.1"/>
    </source>
</evidence>
<accession>A0A120GMI1</accession>
<dbReference type="SUPFAM" id="SSF158791">
    <property type="entry name" value="MgtE N-terminal domain-like"/>
    <property type="match status" value="1"/>
</dbReference>
<organism evidence="4 5">
    <name type="scientific">Peribacillus simplex</name>
    <dbReference type="NCBI Taxonomy" id="1478"/>
    <lineage>
        <taxon>Bacteria</taxon>
        <taxon>Bacillati</taxon>
        <taxon>Bacillota</taxon>
        <taxon>Bacilli</taxon>
        <taxon>Bacillales</taxon>
        <taxon>Bacillaceae</taxon>
        <taxon>Peribacillus</taxon>
    </lineage>
</organism>
<dbReference type="Pfam" id="PF03448">
    <property type="entry name" value="MgtE_N"/>
    <property type="match status" value="1"/>
</dbReference>
<keyword evidence="2" id="KW-0812">Transmembrane</keyword>
<keyword evidence="2" id="KW-1133">Transmembrane helix</keyword>
<dbReference type="EMBL" id="LNNH01000059">
    <property type="protein sequence ID" value="KWW10920.1"/>
    <property type="molecule type" value="Genomic_DNA"/>
</dbReference>
<dbReference type="Gene3D" id="1.25.60.10">
    <property type="entry name" value="MgtE N-terminal domain-like"/>
    <property type="match status" value="1"/>
</dbReference>
<name>A0A120GMI1_9BACI</name>
<keyword evidence="2" id="KW-0472">Membrane</keyword>
<evidence type="ECO:0000313" key="5">
    <source>
        <dbReference type="Proteomes" id="UP000064189"/>
    </source>
</evidence>
<gene>
    <name evidence="4" type="ORF">AS888_10925</name>
</gene>
<dbReference type="Proteomes" id="UP000064189">
    <property type="component" value="Unassembled WGS sequence"/>
</dbReference>
<evidence type="ECO:0000256" key="2">
    <source>
        <dbReference type="SAM" id="Phobius"/>
    </source>
</evidence>
<keyword evidence="5" id="KW-1185">Reference proteome</keyword>
<dbReference type="AlphaFoldDB" id="A0A120GMI1"/>
<feature type="transmembrane region" description="Helical" evidence="2">
    <location>
        <begin position="21"/>
        <end position="47"/>
    </location>
</feature>
<proteinExistence type="predicted"/>
<dbReference type="InterPro" id="IPR038076">
    <property type="entry name" value="MgtE_N_sf"/>
</dbReference>
<evidence type="ECO:0000256" key="1">
    <source>
        <dbReference type="SAM" id="Coils"/>
    </source>
</evidence>
<comment type="caution">
    <text evidence="4">The sequence shown here is derived from an EMBL/GenBank/DDBJ whole genome shotgun (WGS) entry which is preliminary data.</text>
</comment>
<dbReference type="RefSeq" id="WP_061144621.1">
    <property type="nucleotide sequence ID" value="NZ_LNNH01000059.1"/>
</dbReference>
<reference evidence="4 5" key="1">
    <citation type="submission" date="2015-11" db="EMBL/GenBank/DDBJ databases">
        <title>Genome Sequence of Bacillus simplex strain VanAntwerpen2.</title>
        <authorList>
            <person name="Couger M.B."/>
        </authorList>
    </citation>
    <scope>NUCLEOTIDE SEQUENCE [LARGE SCALE GENOMIC DNA]</scope>
    <source>
        <strain evidence="4 5">VanAntwerpen02</strain>
    </source>
</reference>
<protein>
    <recommendedName>
        <fullName evidence="3">Magnesium transporter MgtE intracellular domain-containing protein</fullName>
    </recommendedName>
</protein>
<sequence>MRKKIESNGMEELEESKISKFQWFLVIFIPLIFAVTVALIVLTVAGVNVADKAKEMSAKIPFIESGKKDEEKGNADRNDEKVSIKLEKLETEIETKQKEIDKLEGIIDTRDKTIEKAEAEKQQLQLEMNQLKVSQSGNAKAFKDIIRTYETMAPKKSAPIITEMNEQDALKILSSMKAATLAKVLENMSTADAARLTKRLTEQSTQEES</sequence>
<dbReference type="InterPro" id="IPR006668">
    <property type="entry name" value="Mg_transptr_MgtE_intracell_dom"/>
</dbReference>
<feature type="domain" description="Magnesium transporter MgtE intracellular" evidence="3">
    <location>
        <begin position="145"/>
        <end position="206"/>
    </location>
</feature>
<keyword evidence="1" id="KW-0175">Coiled coil</keyword>